<keyword evidence="3" id="KW-0804">Transcription</keyword>
<dbReference type="SUPFAM" id="SSF51215">
    <property type="entry name" value="Regulatory protein AraC"/>
    <property type="match status" value="1"/>
</dbReference>
<keyword evidence="2" id="KW-0238">DNA-binding</keyword>
<keyword evidence="1" id="KW-0805">Transcription regulation</keyword>
<gene>
    <name evidence="5" type="ORF">CLOSYM_03770</name>
</gene>
<dbReference type="Gene3D" id="2.60.120.280">
    <property type="entry name" value="Regulatory protein AraC"/>
    <property type="match status" value="1"/>
</dbReference>
<dbReference type="Pfam" id="PF02311">
    <property type="entry name" value="AraC_binding"/>
    <property type="match status" value="1"/>
</dbReference>
<dbReference type="Gene3D" id="1.10.10.60">
    <property type="entry name" value="Homeodomain-like"/>
    <property type="match status" value="2"/>
</dbReference>
<dbReference type="Pfam" id="PF12833">
    <property type="entry name" value="HTH_18"/>
    <property type="match status" value="1"/>
</dbReference>
<proteinExistence type="predicted"/>
<dbReference type="InterPro" id="IPR003313">
    <property type="entry name" value="AraC-bd"/>
</dbReference>
<evidence type="ECO:0000313" key="6">
    <source>
        <dbReference type="Proteomes" id="UP000016491"/>
    </source>
</evidence>
<dbReference type="PROSITE" id="PS01124">
    <property type="entry name" value="HTH_ARAC_FAMILY_2"/>
    <property type="match status" value="1"/>
</dbReference>
<dbReference type="InterPro" id="IPR009057">
    <property type="entry name" value="Homeodomain-like_sf"/>
</dbReference>
<name>A0ABC9TU04_CLOSY</name>
<dbReference type="InterPro" id="IPR037923">
    <property type="entry name" value="HTH-like"/>
</dbReference>
<dbReference type="InterPro" id="IPR018060">
    <property type="entry name" value="HTH_AraC"/>
</dbReference>
<dbReference type="CDD" id="cd06986">
    <property type="entry name" value="cupin_MmsR-like_N"/>
    <property type="match status" value="1"/>
</dbReference>
<sequence>MGDGTAGLCSHLPCVADIAHTAGCHAEFNKEYSMKSKRALDISALPPIENLKIGSFGYRCPEPLFKYGPVIHKGYYLCYILEGKGCFQYGSHYYSLSKGQGFLIEPDVIISCQAEKISPWEYAWLELRGPMVRQLLYSMKLSSANPVFHCKQNSHLKYYTQEIMTVQEQRLAASSDVIRLNGLYLLLLSEIIRQTAYAEFSSQEQKYLRQAVTYIEDNFSKNIKVNDISHFVYIDRSYLFSIFKKYLFQSPQQYLTSCRIDKAVELLRTTSLSVEEICHACGYQDVGAFSKLFKKKLGITPAALRKHLISGMPPS</sequence>
<protein>
    <submittedName>
        <fullName evidence="5">Transcriptional regulator, AraC family</fullName>
    </submittedName>
</protein>
<evidence type="ECO:0000313" key="5">
    <source>
        <dbReference type="EMBL" id="ERI74686.1"/>
    </source>
</evidence>
<dbReference type="Proteomes" id="UP000016491">
    <property type="component" value="Unassembled WGS sequence"/>
</dbReference>
<dbReference type="GO" id="GO:0080090">
    <property type="term" value="P:regulation of primary metabolic process"/>
    <property type="evidence" value="ECO:0007669"/>
    <property type="project" value="UniProtKB-ARBA"/>
</dbReference>
<dbReference type="InterPro" id="IPR020449">
    <property type="entry name" value="Tscrpt_reg_AraC-type_HTH"/>
</dbReference>
<dbReference type="SMART" id="SM00342">
    <property type="entry name" value="HTH_ARAC"/>
    <property type="match status" value="1"/>
</dbReference>
<feature type="domain" description="HTH araC/xylS-type" evidence="4">
    <location>
        <begin position="209"/>
        <end position="307"/>
    </location>
</feature>
<dbReference type="AlphaFoldDB" id="A0ABC9TU04"/>
<dbReference type="PROSITE" id="PS00041">
    <property type="entry name" value="HTH_ARAC_FAMILY_1"/>
    <property type="match status" value="1"/>
</dbReference>
<evidence type="ECO:0000256" key="2">
    <source>
        <dbReference type="ARBA" id="ARBA00023125"/>
    </source>
</evidence>
<dbReference type="SUPFAM" id="SSF46689">
    <property type="entry name" value="Homeodomain-like"/>
    <property type="match status" value="2"/>
</dbReference>
<evidence type="ECO:0000256" key="1">
    <source>
        <dbReference type="ARBA" id="ARBA00023015"/>
    </source>
</evidence>
<dbReference type="PANTHER" id="PTHR43280">
    <property type="entry name" value="ARAC-FAMILY TRANSCRIPTIONAL REGULATOR"/>
    <property type="match status" value="1"/>
</dbReference>
<dbReference type="EMBL" id="AWSU01000303">
    <property type="protein sequence ID" value="ERI74686.1"/>
    <property type="molecule type" value="Genomic_DNA"/>
</dbReference>
<accession>A0ABC9TU04</accession>
<dbReference type="PRINTS" id="PR00032">
    <property type="entry name" value="HTHARAC"/>
</dbReference>
<evidence type="ECO:0000259" key="4">
    <source>
        <dbReference type="PROSITE" id="PS01124"/>
    </source>
</evidence>
<comment type="caution">
    <text evidence="5">The sequence shown here is derived from an EMBL/GenBank/DDBJ whole genome shotgun (WGS) entry which is preliminary data.</text>
</comment>
<dbReference type="InterPro" id="IPR018062">
    <property type="entry name" value="HTH_AraC-typ_CS"/>
</dbReference>
<evidence type="ECO:0000256" key="3">
    <source>
        <dbReference type="ARBA" id="ARBA00023163"/>
    </source>
</evidence>
<dbReference type="GO" id="GO:0003677">
    <property type="term" value="F:DNA binding"/>
    <property type="evidence" value="ECO:0007669"/>
    <property type="project" value="UniProtKB-KW"/>
</dbReference>
<organism evidence="5 6">
    <name type="scientific">[Clostridium] symbiosum ATCC 14940</name>
    <dbReference type="NCBI Taxonomy" id="411472"/>
    <lineage>
        <taxon>Bacteria</taxon>
        <taxon>Bacillati</taxon>
        <taxon>Bacillota</taxon>
        <taxon>Clostridia</taxon>
        <taxon>Lachnospirales</taxon>
        <taxon>Lachnospiraceae</taxon>
        <taxon>Otoolea</taxon>
    </lineage>
</organism>
<reference evidence="5 6" key="1">
    <citation type="submission" date="2013-07" db="EMBL/GenBank/DDBJ databases">
        <authorList>
            <person name="Weinstock G."/>
            <person name="Sodergren E."/>
            <person name="Wylie T."/>
            <person name="Fulton L."/>
            <person name="Fulton R."/>
            <person name="Fronick C."/>
            <person name="O'Laughlin M."/>
            <person name="Godfrey J."/>
            <person name="Miner T."/>
            <person name="Herter B."/>
            <person name="Appelbaum E."/>
            <person name="Cordes M."/>
            <person name="Lek S."/>
            <person name="Wollam A."/>
            <person name="Pepin K.H."/>
            <person name="Palsikar V.B."/>
            <person name="Mitreva M."/>
            <person name="Wilson R.K."/>
        </authorList>
    </citation>
    <scope>NUCLEOTIDE SEQUENCE [LARGE SCALE GENOMIC DNA]</scope>
    <source>
        <strain evidence="5 6">ATCC 14940</strain>
    </source>
</reference>
<dbReference type="PANTHER" id="PTHR43280:SF2">
    <property type="entry name" value="HTH-TYPE TRANSCRIPTIONAL REGULATOR EXSA"/>
    <property type="match status" value="1"/>
</dbReference>